<feature type="transmembrane region" description="Helical" evidence="6">
    <location>
        <begin position="175"/>
        <end position="198"/>
    </location>
</feature>
<feature type="transmembrane region" description="Helical" evidence="6">
    <location>
        <begin position="219"/>
        <end position="241"/>
    </location>
</feature>
<feature type="transmembrane region" description="Helical" evidence="6">
    <location>
        <begin position="89"/>
        <end position="108"/>
    </location>
</feature>
<feature type="transmembrane region" description="Helical" evidence="6">
    <location>
        <begin position="114"/>
        <end position="136"/>
    </location>
</feature>
<name>A0A077PTR7_XENBV</name>
<comment type="caution">
    <text evidence="8">The sequence shown here is derived from an EMBL/GenBank/DDBJ whole genome shotgun (WGS) entry which is preliminary data.</text>
</comment>
<dbReference type="CDD" id="cd17324">
    <property type="entry name" value="MFS_NepI_like"/>
    <property type="match status" value="1"/>
</dbReference>
<feature type="transmembrane region" description="Helical" evidence="6">
    <location>
        <begin position="148"/>
        <end position="169"/>
    </location>
</feature>
<dbReference type="RefSeq" id="WP_038195451.1">
    <property type="nucleotide sequence ID" value="NZ_CAWLXS010000158.1"/>
</dbReference>
<keyword evidence="2" id="KW-1003">Cell membrane</keyword>
<dbReference type="AlphaFoldDB" id="A0A077PTR7"/>
<feature type="transmembrane region" description="Helical" evidence="6">
    <location>
        <begin position="256"/>
        <end position="280"/>
    </location>
</feature>
<feature type="domain" description="Major facilitator superfamily (MFS) profile" evidence="7">
    <location>
        <begin position="23"/>
        <end position="401"/>
    </location>
</feature>
<evidence type="ECO:0000256" key="4">
    <source>
        <dbReference type="ARBA" id="ARBA00022989"/>
    </source>
</evidence>
<keyword evidence="5 6" id="KW-0472">Membrane</keyword>
<dbReference type="InterPro" id="IPR036259">
    <property type="entry name" value="MFS_trans_sf"/>
</dbReference>
<feature type="transmembrane region" description="Helical" evidence="6">
    <location>
        <begin position="379"/>
        <end position="397"/>
    </location>
</feature>
<organism evidence="8">
    <name type="scientific">Xenorhabdus bovienii str. kraussei Becker Underwood</name>
    <dbReference type="NCBI Taxonomy" id="1398204"/>
    <lineage>
        <taxon>Bacteria</taxon>
        <taxon>Pseudomonadati</taxon>
        <taxon>Pseudomonadota</taxon>
        <taxon>Gammaproteobacteria</taxon>
        <taxon>Enterobacterales</taxon>
        <taxon>Morganellaceae</taxon>
        <taxon>Xenorhabdus</taxon>
    </lineage>
</organism>
<dbReference type="PANTHER" id="PTHR43124:SF4">
    <property type="entry name" value="SUGAR EFFLUX TRANSPORTER"/>
    <property type="match status" value="1"/>
</dbReference>
<dbReference type="InterPro" id="IPR020846">
    <property type="entry name" value="MFS_dom"/>
</dbReference>
<evidence type="ECO:0000256" key="1">
    <source>
        <dbReference type="ARBA" id="ARBA00004651"/>
    </source>
</evidence>
<comment type="subcellular location">
    <subcellularLocation>
        <location evidence="1">Cell membrane</location>
        <topology evidence="1">Multi-pass membrane protein</topology>
    </subcellularLocation>
</comment>
<feature type="transmembrane region" description="Helical" evidence="6">
    <location>
        <begin position="287"/>
        <end position="306"/>
    </location>
</feature>
<dbReference type="GO" id="GO:0005886">
    <property type="term" value="C:plasma membrane"/>
    <property type="evidence" value="ECO:0007669"/>
    <property type="project" value="UniProtKB-SubCell"/>
</dbReference>
<proteinExistence type="predicted"/>
<evidence type="ECO:0000259" key="7">
    <source>
        <dbReference type="PROSITE" id="PS50850"/>
    </source>
</evidence>
<evidence type="ECO:0000313" key="8">
    <source>
        <dbReference type="EMBL" id="CDH23254.1"/>
    </source>
</evidence>
<dbReference type="Proteomes" id="UP000028493">
    <property type="component" value="Unassembled WGS sequence"/>
</dbReference>
<dbReference type="InterPro" id="IPR050189">
    <property type="entry name" value="MFS_Efflux_Transporters"/>
</dbReference>
<keyword evidence="3 6" id="KW-0812">Transmembrane</keyword>
<reference evidence="8" key="1">
    <citation type="submission" date="2013-07" db="EMBL/GenBank/DDBJ databases">
        <title>Sub-species coevolution in mutualistic symbiosis.</title>
        <authorList>
            <person name="Murfin K."/>
            <person name="Klassen J."/>
            <person name="Lee M."/>
            <person name="Forst S."/>
            <person name="Stock P."/>
            <person name="Goodrich-Blair H."/>
        </authorList>
    </citation>
    <scope>NUCLEOTIDE SEQUENCE [LARGE SCALE GENOMIC DNA]</scope>
    <source>
        <strain evidence="8">Kraussei Becker Underwood</strain>
    </source>
</reference>
<dbReference type="EMBL" id="CBSZ010000071">
    <property type="protein sequence ID" value="CDH23254.1"/>
    <property type="molecule type" value="Genomic_DNA"/>
</dbReference>
<sequence length="405" mass="43229">MSIEENDCQGAVTKPVRKTSWFSIIILSLAAIIFVTAELLPIGVLHEIGNTYNKSAGNIGLIVTGYAWVVALSAISATSFFMKVEKKKLVIGILLAFSISNLIVSFAPNLFWLYIGRVIGAFFHGVFWSIVGPLAVRLVPDSGKAKATSLVFGGIAIASVAVVPIATFVSQNIGWRLSFISLAIMGLLITIAALFSMPKVHQADASKKIAIKEIITQPYLRRTFPVTALALSGNYCAFIYISPLLENRAGISHEQLPFFLLLFGMFGVIGVIGNIISGFITDSKLVAATRTVLAIMIISVIGIGYFSEDNLALTYSFIAIWGIGICLLTVTLQSLVLNLATGTGEQASSVHVTMFNTGIGTGAFIGGILIDRFNTETTALTGGILLTIAFVILIPQIKLNNNSSS</sequence>
<keyword evidence="4 6" id="KW-1133">Transmembrane helix</keyword>
<dbReference type="InterPro" id="IPR011701">
    <property type="entry name" value="MFS"/>
</dbReference>
<dbReference type="Gene3D" id="1.20.1250.20">
    <property type="entry name" value="MFS general substrate transporter like domains"/>
    <property type="match status" value="1"/>
</dbReference>
<feature type="transmembrane region" description="Helical" evidence="6">
    <location>
        <begin position="318"/>
        <end position="340"/>
    </location>
</feature>
<gene>
    <name evidence="8" type="ORF">XBKB1_1620001</name>
</gene>
<dbReference type="PROSITE" id="PS50850">
    <property type="entry name" value="MFS"/>
    <property type="match status" value="1"/>
</dbReference>
<feature type="transmembrane region" description="Helical" evidence="6">
    <location>
        <begin position="352"/>
        <end position="373"/>
    </location>
</feature>
<evidence type="ECO:0000256" key="6">
    <source>
        <dbReference type="SAM" id="Phobius"/>
    </source>
</evidence>
<accession>A0A077PTR7</accession>
<evidence type="ECO:0000256" key="5">
    <source>
        <dbReference type="ARBA" id="ARBA00023136"/>
    </source>
</evidence>
<feature type="transmembrane region" description="Helical" evidence="6">
    <location>
        <begin position="21"/>
        <end position="44"/>
    </location>
</feature>
<dbReference type="HOGENOM" id="CLU_001265_61_1_6"/>
<dbReference type="PANTHER" id="PTHR43124">
    <property type="entry name" value="PURINE EFFLUX PUMP PBUE"/>
    <property type="match status" value="1"/>
</dbReference>
<feature type="transmembrane region" description="Helical" evidence="6">
    <location>
        <begin position="56"/>
        <end position="77"/>
    </location>
</feature>
<dbReference type="SUPFAM" id="SSF103473">
    <property type="entry name" value="MFS general substrate transporter"/>
    <property type="match status" value="1"/>
</dbReference>
<protein>
    <submittedName>
        <fullName evidence="8">Putative sugar efflux transporter</fullName>
    </submittedName>
</protein>
<dbReference type="Pfam" id="PF07690">
    <property type="entry name" value="MFS_1"/>
    <property type="match status" value="1"/>
</dbReference>
<evidence type="ECO:0000256" key="3">
    <source>
        <dbReference type="ARBA" id="ARBA00022692"/>
    </source>
</evidence>
<evidence type="ECO:0000256" key="2">
    <source>
        <dbReference type="ARBA" id="ARBA00022475"/>
    </source>
</evidence>
<dbReference type="GO" id="GO:0022857">
    <property type="term" value="F:transmembrane transporter activity"/>
    <property type="evidence" value="ECO:0007669"/>
    <property type="project" value="InterPro"/>
</dbReference>